<accession>A0A143YR12</accession>
<protein>
    <submittedName>
        <fullName evidence="2">Atpase badf/badg/bcra/bcrd type</fullName>
    </submittedName>
</protein>
<dbReference type="Pfam" id="PF01869">
    <property type="entry name" value="BcrAD_BadFG"/>
    <property type="match status" value="1"/>
</dbReference>
<dbReference type="STRING" id="140314.SAMN04488076_10441"/>
<organism evidence="2 3">
    <name type="scientific">Trichococcus palustris</name>
    <dbReference type="NCBI Taxonomy" id="140314"/>
    <lineage>
        <taxon>Bacteria</taxon>
        <taxon>Bacillati</taxon>
        <taxon>Bacillota</taxon>
        <taxon>Bacilli</taxon>
        <taxon>Lactobacillales</taxon>
        <taxon>Carnobacteriaceae</taxon>
        <taxon>Trichococcus</taxon>
    </lineage>
</organism>
<keyword evidence="3" id="KW-1185">Reference proteome</keyword>
<dbReference type="Proteomes" id="UP000242754">
    <property type="component" value="Unassembled WGS sequence"/>
</dbReference>
<dbReference type="AlphaFoldDB" id="A0A143YR12"/>
<dbReference type="PANTHER" id="PTHR43190:SF3">
    <property type="entry name" value="N-ACETYL-D-GLUCOSAMINE KINASE"/>
    <property type="match status" value="1"/>
</dbReference>
<proteinExistence type="predicted"/>
<dbReference type="CDD" id="cd24007">
    <property type="entry name" value="ASKHA_NBD_eukNAGK-like"/>
    <property type="match status" value="1"/>
</dbReference>
<dbReference type="InterPro" id="IPR002731">
    <property type="entry name" value="ATPase_BadF"/>
</dbReference>
<dbReference type="InterPro" id="IPR043129">
    <property type="entry name" value="ATPase_NBD"/>
</dbReference>
<evidence type="ECO:0000313" key="3">
    <source>
        <dbReference type="Proteomes" id="UP000242754"/>
    </source>
</evidence>
<name>A0A143YR12_9LACT</name>
<dbReference type="SUPFAM" id="SSF53067">
    <property type="entry name" value="Actin-like ATPase domain"/>
    <property type="match status" value="2"/>
</dbReference>
<dbReference type="RefSeq" id="WP_177194359.1">
    <property type="nucleotide sequence ID" value="NZ_FJNE01000006.1"/>
</dbReference>
<evidence type="ECO:0000313" key="2">
    <source>
        <dbReference type="EMBL" id="CZQ96421.1"/>
    </source>
</evidence>
<dbReference type="InterPro" id="IPR052519">
    <property type="entry name" value="Euk-type_GlcNAc_Kinase"/>
</dbReference>
<evidence type="ECO:0000259" key="1">
    <source>
        <dbReference type="Pfam" id="PF01869"/>
    </source>
</evidence>
<gene>
    <name evidence="2" type="ORF">Tpal_2004</name>
</gene>
<dbReference type="PANTHER" id="PTHR43190">
    <property type="entry name" value="N-ACETYL-D-GLUCOSAMINE KINASE"/>
    <property type="match status" value="1"/>
</dbReference>
<dbReference type="EMBL" id="FJNE01000006">
    <property type="protein sequence ID" value="CZQ96421.1"/>
    <property type="molecule type" value="Genomic_DNA"/>
</dbReference>
<reference evidence="2 3" key="1">
    <citation type="submission" date="2016-02" db="EMBL/GenBank/DDBJ databases">
        <authorList>
            <person name="Wen L."/>
            <person name="He K."/>
            <person name="Yang H."/>
        </authorList>
    </citation>
    <scope>NUCLEOTIDE SEQUENCE [LARGE SCALE GENOMIC DNA]</scope>
    <source>
        <strain evidence="2">Trichococcus palustris</strain>
    </source>
</reference>
<feature type="domain" description="ATPase BadF/BadG/BcrA/BcrD type" evidence="1">
    <location>
        <begin position="21"/>
        <end position="300"/>
    </location>
</feature>
<sequence length="307" mass="33641">MIAEYTEHTIEENEDHFHYTVGVEAGGTVTRAIAYNRNGEEIASVETGFGNPHLNREEAFLNIESAIQTILSDTGIESCRGILLGVAGLDETQSREELEEQYADLPIPIVVVNDAQLAYYAKLKHEDGIIAVANIGSILFAKKDGKFIRHGGWGDRLGDEGSSFDIVKKAVQQMLKRKEEGHGPSPLDRELLESFGATNVFELVSNFYGNTKDYILSHAAVITRSREPEAIALMEDAGRTIATAIDRLARQVGFGEELLLGSNGTVMNNGIIAKTVTESLEGAGYRVTNVRKDVDPTIGAYHYFYGQ</sequence>
<dbReference type="Gene3D" id="3.30.420.40">
    <property type="match status" value="2"/>
</dbReference>